<gene>
    <name evidence="2" type="ORF">GU336_05775</name>
</gene>
<evidence type="ECO:0000256" key="1">
    <source>
        <dbReference type="SAM" id="MobiDB-lite"/>
    </source>
</evidence>
<feature type="compositionally biased region" description="Basic and acidic residues" evidence="1">
    <location>
        <begin position="37"/>
        <end position="47"/>
    </location>
</feature>
<dbReference type="RefSeq" id="WP_167838673.1">
    <property type="nucleotide sequence ID" value="NZ_CP047616.1"/>
</dbReference>
<reference evidence="2 3" key="1">
    <citation type="submission" date="2019-12" db="EMBL/GenBank/DDBJ databases">
        <title>Whole genome sequences of Lactococcus raffinolactis strains isolated from sewage.</title>
        <authorList>
            <person name="Ybazeta G."/>
            <person name="Ross M."/>
            <person name="Brabant-Kirwan D."/>
            <person name="Saleh M."/>
            <person name="Dillon J.A."/>
            <person name="Splinter K."/>
            <person name="Nokhbeh R."/>
        </authorList>
    </citation>
    <scope>NUCLEOTIDE SEQUENCE [LARGE SCALE GENOMIC DNA]</scope>
    <source>
        <strain evidence="2 3">Lr_19_5</strain>
    </source>
</reference>
<name>A0A6H0UEB2_9LACT</name>
<sequence length="47" mass="5402">MSNLKNYSDLFADLAQGAYNGRPKEYSFPSERLTSAHQKELKEKPKL</sequence>
<organism evidence="2 3">
    <name type="scientific">Pseudolactococcus raffinolactis</name>
    <dbReference type="NCBI Taxonomy" id="1366"/>
    <lineage>
        <taxon>Bacteria</taxon>
        <taxon>Bacillati</taxon>
        <taxon>Bacillota</taxon>
        <taxon>Bacilli</taxon>
        <taxon>Lactobacillales</taxon>
        <taxon>Streptococcaceae</taxon>
        <taxon>Pseudolactococcus</taxon>
    </lineage>
</organism>
<evidence type="ECO:0000313" key="2">
    <source>
        <dbReference type="EMBL" id="QIW53686.1"/>
    </source>
</evidence>
<dbReference type="AlphaFoldDB" id="A0A6H0UEB2"/>
<dbReference type="EMBL" id="CP047616">
    <property type="protein sequence ID" value="QIW53686.1"/>
    <property type="molecule type" value="Genomic_DNA"/>
</dbReference>
<accession>A0A6H0UEB2</accession>
<proteinExistence type="predicted"/>
<evidence type="ECO:0000313" key="3">
    <source>
        <dbReference type="Proteomes" id="UP000501945"/>
    </source>
</evidence>
<feature type="region of interest" description="Disordered" evidence="1">
    <location>
        <begin position="22"/>
        <end position="47"/>
    </location>
</feature>
<protein>
    <submittedName>
        <fullName evidence="2">Uncharacterized protein</fullName>
    </submittedName>
</protein>
<dbReference type="Proteomes" id="UP000501945">
    <property type="component" value="Chromosome"/>
</dbReference>